<dbReference type="PANTHER" id="PTHR34296:SF2">
    <property type="entry name" value="ABC TRANSPORTER GUANOSINE-BINDING PROTEIN NUPN"/>
    <property type="match status" value="1"/>
</dbReference>
<dbReference type="STRING" id="416943.SAMN05445871_3910"/>
<proteinExistence type="inferred from homology"/>
<evidence type="ECO:0000256" key="6">
    <source>
        <dbReference type="ARBA" id="ARBA00023288"/>
    </source>
</evidence>
<reference evidence="10" key="1">
    <citation type="submission" date="2016-10" db="EMBL/GenBank/DDBJ databases">
        <authorList>
            <person name="Varghese N."/>
            <person name="Submissions S."/>
        </authorList>
    </citation>
    <scope>NUCLEOTIDE SEQUENCE [LARGE SCALE GENOMIC DNA]</scope>
    <source>
        <strain evidence="10">LMG 26416</strain>
    </source>
</reference>
<evidence type="ECO:0000256" key="1">
    <source>
        <dbReference type="ARBA" id="ARBA00004193"/>
    </source>
</evidence>
<gene>
    <name evidence="9" type="ORF">SAMN05192542_104265</name>
</gene>
<evidence type="ECO:0000256" key="2">
    <source>
        <dbReference type="ARBA" id="ARBA00008610"/>
    </source>
</evidence>
<evidence type="ECO:0000256" key="5">
    <source>
        <dbReference type="ARBA" id="ARBA00023136"/>
    </source>
</evidence>
<dbReference type="Proteomes" id="UP000199120">
    <property type="component" value="Unassembled WGS sequence"/>
</dbReference>
<evidence type="ECO:0000313" key="9">
    <source>
        <dbReference type="EMBL" id="SEK95889.1"/>
    </source>
</evidence>
<keyword evidence="3" id="KW-1003">Cell membrane</keyword>
<dbReference type="InterPro" id="IPR028082">
    <property type="entry name" value="Peripla_BP_I"/>
</dbReference>
<dbReference type="AlphaFoldDB" id="A0A1H7LAB5"/>
<comment type="similarity">
    <text evidence="2">Belongs to the BMP lipoprotein family.</text>
</comment>
<comment type="subcellular location">
    <subcellularLocation>
        <location evidence="1">Cell membrane</location>
        <topology evidence="1">Lipid-anchor</topology>
    </subcellularLocation>
</comment>
<dbReference type="InterPro" id="IPR050957">
    <property type="entry name" value="BMP_lipoprotein"/>
</dbReference>
<accession>A0A1H7LAB5</accession>
<keyword evidence="5" id="KW-0472">Membrane</keyword>
<organism evidence="9 10">
    <name type="scientific">Paraburkholderia caballeronis</name>
    <dbReference type="NCBI Taxonomy" id="416943"/>
    <lineage>
        <taxon>Bacteria</taxon>
        <taxon>Pseudomonadati</taxon>
        <taxon>Pseudomonadota</taxon>
        <taxon>Betaproteobacteria</taxon>
        <taxon>Burkholderiales</taxon>
        <taxon>Burkholderiaceae</taxon>
        <taxon>Paraburkholderia</taxon>
    </lineage>
</organism>
<evidence type="ECO:0000256" key="4">
    <source>
        <dbReference type="ARBA" id="ARBA00022729"/>
    </source>
</evidence>
<protein>
    <submittedName>
        <fullName evidence="9">Nucleoside-binding protein</fullName>
    </submittedName>
</protein>
<evidence type="ECO:0000313" key="10">
    <source>
        <dbReference type="Proteomes" id="UP000199120"/>
    </source>
</evidence>
<dbReference type="GO" id="GO:0005886">
    <property type="term" value="C:plasma membrane"/>
    <property type="evidence" value="ECO:0007669"/>
    <property type="project" value="UniProtKB-SubCell"/>
</dbReference>
<dbReference type="PANTHER" id="PTHR34296">
    <property type="entry name" value="TRANSCRIPTIONAL ACTIVATOR PROTEIN MED"/>
    <property type="match status" value="1"/>
</dbReference>
<dbReference type="InterPro" id="IPR003760">
    <property type="entry name" value="PnrA-like"/>
</dbReference>
<evidence type="ECO:0000259" key="8">
    <source>
        <dbReference type="Pfam" id="PF02608"/>
    </source>
</evidence>
<feature type="chain" id="PRO_5030029033" evidence="7">
    <location>
        <begin position="47"/>
        <end position="345"/>
    </location>
</feature>
<evidence type="ECO:0000256" key="7">
    <source>
        <dbReference type="SAM" id="SignalP"/>
    </source>
</evidence>
<keyword evidence="10" id="KW-1185">Reference proteome</keyword>
<dbReference type="EMBL" id="FOAJ01000004">
    <property type="protein sequence ID" value="SEK95889.1"/>
    <property type="molecule type" value="Genomic_DNA"/>
</dbReference>
<keyword evidence="6" id="KW-0449">Lipoprotein</keyword>
<evidence type="ECO:0000256" key="3">
    <source>
        <dbReference type="ARBA" id="ARBA00022475"/>
    </source>
</evidence>
<keyword evidence="4 7" id="KW-0732">Signal</keyword>
<dbReference type="Gene3D" id="3.40.50.2300">
    <property type="match status" value="2"/>
</dbReference>
<name>A0A1H7LAB5_9BURK</name>
<sequence length="345" mass="36478">MLRKPKSSAPRRAFVPVRRVVSRALTVAVLAACSAPAFLVAPPAHAADDAMRVGVLIPGSKTDKGWMESGYDGVAAAQKEFGPKLKTQIIENINYADMEQALTNLASKNQLVIGVGGQTQAAVLKVAKRFPNVKFSIVGGSKGDAMPPNVAGYDVKQAEIAFVAGAAAAMLTKTNAVSYVGGMEIPSIVNAGKEFGNGAHYINPKIKYFESYTGDFDDVAKAREATTAAIAQGADIHYHILNLGLRGIEQAAKEKNTHIIGSYTDRCGSDPLYIAYSITGVGFQAQYAIEQLEKGTWQPGYKAFGLAMGPQASGMAVCHSTPAIDAKLKQIEQDILSGKIKVSEG</sequence>
<dbReference type="Pfam" id="PF02608">
    <property type="entry name" value="Bmp"/>
    <property type="match status" value="1"/>
</dbReference>
<dbReference type="SUPFAM" id="SSF53822">
    <property type="entry name" value="Periplasmic binding protein-like I"/>
    <property type="match status" value="1"/>
</dbReference>
<dbReference type="RefSeq" id="WP_090547907.1">
    <property type="nucleotide sequence ID" value="NZ_FNSR01000002.1"/>
</dbReference>
<dbReference type="CDD" id="cd06304">
    <property type="entry name" value="PBP1_BmpA_Med_PnrA-like"/>
    <property type="match status" value="1"/>
</dbReference>
<feature type="domain" description="ABC transporter substrate-binding protein PnrA-like" evidence="8">
    <location>
        <begin position="52"/>
        <end position="297"/>
    </location>
</feature>
<dbReference type="OrthoDB" id="9784230at2"/>
<feature type="signal peptide" evidence="7">
    <location>
        <begin position="1"/>
        <end position="46"/>
    </location>
</feature>